<dbReference type="OrthoDB" id="990541at2759"/>
<proteinExistence type="predicted"/>
<dbReference type="EMBL" id="JABFAD010000002">
    <property type="protein sequence ID" value="MBA0792650.1"/>
    <property type="molecule type" value="Genomic_DNA"/>
</dbReference>
<evidence type="ECO:0000313" key="2">
    <source>
        <dbReference type="Proteomes" id="UP000593560"/>
    </source>
</evidence>
<protein>
    <submittedName>
        <fullName evidence="1">Uncharacterized protein</fullName>
    </submittedName>
</protein>
<dbReference type="AlphaFoldDB" id="A0A7J9G501"/>
<comment type="caution">
    <text evidence="1">The sequence shown here is derived from an EMBL/GenBank/DDBJ whole genome shotgun (WGS) entry which is preliminary data.</text>
</comment>
<evidence type="ECO:0000313" key="1">
    <source>
        <dbReference type="EMBL" id="MBA0792650.1"/>
    </source>
</evidence>
<keyword evidence="2" id="KW-1185">Reference proteome</keyword>
<name>A0A7J9G501_9ROSI</name>
<organism evidence="1 2">
    <name type="scientific">Gossypium harknessii</name>
    <dbReference type="NCBI Taxonomy" id="34285"/>
    <lineage>
        <taxon>Eukaryota</taxon>
        <taxon>Viridiplantae</taxon>
        <taxon>Streptophyta</taxon>
        <taxon>Embryophyta</taxon>
        <taxon>Tracheophyta</taxon>
        <taxon>Spermatophyta</taxon>
        <taxon>Magnoliopsida</taxon>
        <taxon>eudicotyledons</taxon>
        <taxon>Gunneridae</taxon>
        <taxon>Pentapetalae</taxon>
        <taxon>rosids</taxon>
        <taxon>malvids</taxon>
        <taxon>Malvales</taxon>
        <taxon>Malvaceae</taxon>
        <taxon>Malvoideae</taxon>
        <taxon>Gossypium</taxon>
    </lineage>
</organism>
<reference evidence="1 2" key="1">
    <citation type="journal article" date="2019" name="Genome Biol. Evol.">
        <title>Insights into the evolution of the New World diploid cottons (Gossypium, subgenus Houzingenia) based on genome sequencing.</title>
        <authorList>
            <person name="Grover C.E."/>
            <person name="Arick M.A. 2nd"/>
            <person name="Thrash A."/>
            <person name="Conover J.L."/>
            <person name="Sanders W.S."/>
            <person name="Peterson D.G."/>
            <person name="Frelichowski J.E."/>
            <person name="Scheffler J.A."/>
            <person name="Scheffler B.E."/>
            <person name="Wendel J.F."/>
        </authorList>
    </citation>
    <scope>NUCLEOTIDE SEQUENCE [LARGE SCALE GENOMIC DNA]</scope>
    <source>
        <strain evidence="1">0</strain>
        <tissue evidence="1">Leaf</tissue>
    </source>
</reference>
<dbReference type="Proteomes" id="UP000593560">
    <property type="component" value="Unassembled WGS sequence"/>
</dbReference>
<gene>
    <name evidence="1" type="ORF">Gohar_017129</name>
</gene>
<sequence>MRNYKGIWENASEREWMKFCLLAEESLIIPVMQDFYLALKQRESVRPFYKMCSFVKVKGVNVSGECETNARLDIPGKSSRWKLTQNWYWPSVNTLTPNQSGLRSIRLEAVSFLPTLGLDHHAISVIGIRIGIPNLIAHVIHLNISVLILLPEATLPLYPPIWHNPLMYNYPSMSIEVNDLDLQTKGGSEVTLRTKDSTSVDALLVDLPPKQTSPCIFKSPL</sequence>
<accession>A0A7J9G501</accession>